<comment type="caution">
    <text evidence="1">The sequence shown here is derived from an EMBL/GenBank/DDBJ whole genome shotgun (WGS) entry which is preliminary data.</text>
</comment>
<dbReference type="EMBL" id="RJVU01017170">
    <property type="protein sequence ID" value="ROL52209.1"/>
    <property type="molecule type" value="Genomic_DNA"/>
</dbReference>
<accession>A0A3N0Z0Z5</accession>
<dbReference type="AlphaFoldDB" id="A0A3N0Z0Z5"/>
<evidence type="ECO:0000313" key="1">
    <source>
        <dbReference type="EMBL" id="ROL52209.1"/>
    </source>
</evidence>
<evidence type="ECO:0000313" key="2">
    <source>
        <dbReference type="Proteomes" id="UP000281406"/>
    </source>
</evidence>
<reference evidence="1 2" key="1">
    <citation type="submission" date="2018-10" db="EMBL/GenBank/DDBJ databases">
        <title>Genome assembly for a Yunnan-Guizhou Plateau 3E fish, Anabarilius grahami (Regan), and its evolutionary and genetic applications.</title>
        <authorList>
            <person name="Jiang W."/>
        </authorList>
    </citation>
    <scope>NUCLEOTIDE SEQUENCE [LARGE SCALE GENOMIC DNA]</scope>
    <source>
        <strain evidence="1">AG-KIZ</strain>
        <tissue evidence="1">Muscle</tissue>
    </source>
</reference>
<organism evidence="1 2">
    <name type="scientific">Anabarilius grahami</name>
    <name type="common">Kanglang fish</name>
    <name type="synonym">Barilius grahami</name>
    <dbReference type="NCBI Taxonomy" id="495550"/>
    <lineage>
        <taxon>Eukaryota</taxon>
        <taxon>Metazoa</taxon>
        <taxon>Chordata</taxon>
        <taxon>Craniata</taxon>
        <taxon>Vertebrata</taxon>
        <taxon>Euteleostomi</taxon>
        <taxon>Actinopterygii</taxon>
        <taxon>Neopterygii</taxon>
        <taxon>Teleostei</taxon>
        <taxon>Ostariophysi</taxon>
        <taxon>Cypriniformes</taxon>
        <taxon>Xenocyprididae</taxon>
        <taxon>Xenocypridinae</taxon>
        <taxon>Xenocypridinae incertae sedis</taxon>
        <taxon>Anabarilius</taxon>
    </lineage>
</organism>
<keyword evidence="2" id="KW-1185">Reference proteome</keyword>
<name>A0A3N0Z0Z5_ANAGA</name>
<protein>
    <submittedName>
        <fullName evidence="1">Uncharacterized protein</fullName>
    </submittedName>
</protein>
<sequence>MFGYSLPTVREASPSVPSCDMKTVWLLTSELSKKELTSVAYRWLVMMLRITLLCYEREPKGENCFQVLCQNAGSLLANAVHVSSTCDADTGVGQCRAAVLK</sequence>
<gene>
    <name evidence="1" type="ORF">DPX16_8613</name>
</gene>
<dbReference type="Proteomes" id="UP000281406">
    <property type="component" value="Unassembled WGS sequence"/>
</dbReference>
<proteinExistence type="predicted"/>